<gene>
    <name evidence="6" type="ORF">ED312_03985</name>
</gene>
<feature type="transmembrane region" description="Helical" evidence="4">
    <location>
        <begin position="72"/>
        <end position="94"/>
    </location>
</feature>
<keyword evidence="4" id="KW-0472">Membrane</keyword>
<keyword evidence="2" id="KW-0238">DNA-binding</keyword>
<name>A0A3N0EVN2_SINP1</name>
<feature type="transmembrane region" description="Helical" evidence="4">
    <location>
        <begin position="14"/>
        <end position="33"/>
    </location>
</feature>
<dbReference type="Proteomes" id="UP000267469">
    <property type="component" value="Unassembled WGS sequence"/>
</dbReference>
<evidence type="ECO:0000313" key="7">
    <source>
        <dbReference type="Proteomes" id="UP000267469"/>
    </source>
</evidence>
<keyword evidence="7" id="KW-1185">Reference proteome</keyword>
<comment type="caution">
    <text evidence="6">The sequence shown here is derived from an EMBL/GenBank/DDBJ whole genome shotgun (WGS) entry which is preliminary data.</text>
</comment>
<dbReference type="GO" id="GO:0043565">
    <property type="term" value="F:sequence-specific DNA binding"/>
    <property type="evidence" value="ECO:0007669"/>
    <property type="project" value="InterPro"/>
</dbReference>
<evidence type="ECO:0000256" key="3">
    <source>
        <dbReference type="ARBA" id="ARBA00023163"/>
    </source>
</evidence>
<evidence type="ECO:0000313" key="6">
    <source>
        <dbReference type="EMBL" id="RNL91769.1"/>
    </source>
</evidence>
<evidence type="ECO:0000256" key="2">
    <source>
        <dbReference type="ARBA" id="ARBA00023125"/>
    </source>
</evidence>
<keyword evidence="4" id="KW-0812">Transmembrane</keyword>
<dbReference type="AlphaFoldDB" id="A0A3N0EVN2"/>
<feature type="transmembrane region" description="Helical" evidence="4">
    <location>
        <begin position="165"/>
        <end position="182"/>
    </location>
</feature>
<organism evidence="6 7">
    <name type="scientific">Sinomicrobium pectinilyticum</name>
    <dbReference type="NCBI Taxonomy" id="1084421"/>
    <lineage>
        <taxon>Bacteria</taxon>
        <taxon>Pseudomonadati</taxon>
        <taxon>Bacteroidota</taxon>
        <taxon>Flavobacteriia</taxon>
        <taxon>Flavobacteriales</taxon>
        <taxon>Flavobacteriaceae</taxon>
        <taxon>Sinomicrobium</taxon>
    </lineage>
</organism>
<feature type="transmembrane region" description="Helical" evidence="4">
    <location>
        <begin position="106"/>
        <end position="125"/>
    </location>
</feature>
<keyword evidence="3" id="KW-0804">Transcription</keyword>
<dbReference type="RefSeq" id="WP_123214717.1">
    <property type="nucleotide sequence ID" value="NZ_RJTM01000024.1"/>
</dbReference>
<feature type="domain" description="HTH araC/xylS-type" evidence="5">
    <location>
        <begin position="274"/>
        <end position="377"/>
    </location>
</feature>
<dbReference type="SUPFAM" id="SSF46689">
    <property type="entry name" value="Homeodomain-like"/>
    <property type="match status" value="1"/>
</dbReference>
<dbReference type="PANTHER" id="PTHR43280:SF2">
    <property type="entry name" value="HTH-TYPE TRANSCRIPTIONAL REGULATOR EXSA"/>
    <property type="match status" value="1"/>
</dbReference>
<dbReference type="OrthoDB" id="5492415at2"/>
<keyword evidence="1" id="KW-0805">Transcription regulation</keyword>
<feature type="transmembrane region" description="Helical" evidence="4">
    <location>
        <begin position="45"/>
        <end position="66"/>
    </location>
</feature>
<dbReference type="EMBL" id="RJTM01000024">
    <property type="protein sequence ID" value="RNL91769.1"/>
    <property type="molecule type" value="Genomic_DNA"/>
</dbReference>
<accession>A0A3N0EVN2</accession>
<evidence type="ECO:0000256" key="4">
    <source>
        <dbReference type="SAM" id="Phobius"/>
    </source>
</evidence>
<dbReference type="PROSITE" id="PS01124">
    <property type="entry name" value="HTH_ARAC_FAMILY_2"/>
    <property type="match status" value="1"/>
</dbReference>
<dbReference type="Gene3D" id="1.10.10.60">
    <property type="entry name" value="Homeodomain-like"/>
    <property type="match status" value="2"/>
</dbReference>
<dbReference type="InterPro" id="IPR009057">
    <property type="entry name" value="Homeodomain-like_sf"/>
</dbReference>
<protein>
    <submittedName>
        <fullName evidence="6">AraC family transcriptional regulator</fullName>
    </submittedName>
</protein>
<evidence type="ECO:0000256" key="1">
    <source>
        <dbReference type="ARBA" id="ARBA00023015"/>
    </source>
</evidence>
<dbReference type="InterPro" id="IPR018062">
    <property type="entry name" value="HTH_AraC-typ_CS"/>
</dbReference>
<dbReference type="SMART" id="SM00342">
    <property type="entry name" value="HTH_ARAC"/>
    <property type="match status" value="1"/>
</dbReference>
<dbReference type="InterPro" id="IPR018060">
    <property type="entry name" value="HTH_AraC"/>
</dbReference>
<dbReference type="Pfam" id="PF12833">
    <property type="entry name" value="HTH_18"/>
    <property type="match status" value="1"/>
</dbReference>
<dbReference type="PANTHER" id="PTHR43280">
    <property type="entry name" value="ARAC-FAMILY TRANSCRIPTIONAL REGULATOR"/>
    <property type="match status" value="1"/>
</dbReference>
<evidence type="ECO:0000259" key="5">
    <source>
        <dbReference type="PROSITE" id="PS01124"/>
    </source>
</evidence>
<reference evidence="6 7" key="1">
    <citation type="submission" date="2018-10" db="EMBL/GenBank/DDBJ databases">
        <title>Sinomicrobium pectinilyticum sp. nov., a pectinase-producing bacterium isolated from alkaline and saline soil, and emended description of the genus Sinomicrobium.</title>
        <authorList>
            <person name="Cheng B."/>
            <person name="Li C."/>
            <person name="Lai Q."/>
            <person name="Du M."/>
            <person name="Shao Z."/>
            <person name="Xu P."/>
            <person name="Yang C."/>
        </authorList>
    </citation>
    <scope>NUCLEOTIDE SEQUENCE [LARGE SCALE GENOMIC DNA]</scope>
    <source>
        <strain evidence="6 7">5DNS001</strain>
    </source>
</reference>
<dbReference type="PRINTS" id="PR00032">
    <property type="entry name" value="HTHARAC"/>
</dbReference>
<feature type="transmembrane region" description="Helical" evidence="4">
    <location>
        <begin position="228"/>
        <end position="245"/>
    </location>
</feature>
<dbReference type="PROSITE" id="PS00041">
    <property type="entry name" value="HTH_ARAC_FAMILY_1"/>
    <property type="match status" value="1"/>
</dbReference>
<feature type="transmembrane region" description="Helical" evidence="4">
    <location>
        <begin position="194"/>
        <end position="216"/>
    </location>
</feature>
<dbReference type="InterPro" id="IPR020449">
    <property type="entry name" value="Tscrpt_reg_AraC-type_HTH"/>
</dbReference>
<proteinExistence type="predicted"/>
<sequence>MPAYDPYDYFRTDIFTVVILVGAIQGVFLFTLLISKPHRQPYHYLLFAALALACALIQTEIFLGYSGLLTKVIFLADFSEPLVFIIGPLLFLLMRALSGEPFRKKEWLHFIPFVLYFIYHLRFLAESDAVKFNSFLWAFHPELPLKEVSYRYAFDPLYIRRNLELFISLHMGIYLLLSFVKVRTLQKRIGTSSYFMSWIRILLGVFLLEYILYLAVRFHFIHDVGDHFSAVFITVWFFLFSYKMLTDSGFFQPVVRQKYEKSTLSAEDKEGILHKLKSLEETEFYTEPSLSLPKLAKQLGTTPHYLSQVINEEMGKTFFDYIGKLRVEKAKRMLKDPETLNFKIEEIAERSGYLSKSAFSATFKKITGHTPGKFRKSAPGKSTGL</sequence>
<dbReference type="GO" id="GO:0003700">
    <property type="term" value="F:DNA-binding transcription factor activity"/>
    <property type="evidence" value="ECO:0007669"/>
    <property type="project" value="InterPro"/>
</dbReference>
<keyword evidence="4" id="KW-1133">Transmembrane helix</keyword>